<evidence type="ECO:0000259" key="3">
    <source>
        <dbReference type="Pfam" id="PF03358"/>
    </source>
</evidence>
<sequence length="184" mass="20440">MEKKNILVLTGSPRRNGNSDKMAEAFIKGATTAGHEVTKFETARKDILGCKACNTCWSKGTPCSFEDDFQELTTLLEAADAIVFATPLYWFSFSAQIKAAIDKMYSYLGKDCKRPLKIKESVLLVCGGDDELEVFEGINTSYKAIAKYMKWQDRGVVIVPGVSEKNDIEGTKFLEEIEKLGKSI</sequence>
<dbReference type="Gene3D" id="3.40.50.360">
    <property type="match status" value="1"/>
</dbReference>
<dbReference type="PANTHER" id="PTHR43278:SF2">
    <property type="entry name" value="IRON-SULFUR FLAVOPROTEIN"/>
    <property type="match status" value="1"/>
</dbReference>
<name>A0ABS4K0Q8_9CLOT</name>
<keyword evidence="2" id="KW-0288">FMN</keyword>
<feature type="domain" description="NADPH-dependent FMN reductase-like" evidence="3">
    <location>
        <begin position="5"/>
        <end position="124"/>
    </location>
</feature>
<evidence type="ECO:0000313" key="4">
    <source>
        <dbReference type="EMBL" id="MBP2021355.1"/>
    </source>
</evidence>
<reference evidence="4 5" key="1">
    <citation type="submission" date="2021-03" db="EMBL/GenBank/DDBJ databases">
        <title>Genomic Encyclopedia of Type Strains, Phase IV (KMG-IV): sequencing the most valuable type-strain genomes for metagenomic binning, comparative biology and taxonomic classification.</title>
        <authorList>
            <person name="Goeker M."/>
        </authorList>
    </citation>
    <scope>NUCLEOTIDE SEQUENCE [LARGE SCALE GENOMIC DNA]</scope>
    <source>
        <strain evidence="4 5">DSM 28650</strain>
    </source>
</reference>
<dbReference type="InterPro" id="IPR005025">
    <property type="entry name" value="FMN_Rdtase-like_dom"/>
</dbReference>
<dbReference type="EMBL" id="JAGGLL010000007">
    <property type="protein sequence ID" value="MBP2021355.1"/>
    <property type="molecule type" value="Genomic_DNA"/>
</dbReference>
<accession>A0ABS4K0Q8</accession>
<dbReference type="InterPro" id="IPR029039">
    <property type="entry name" value="Flavoprotein-like_sf"/>
</dbReference>
<dbReference type="Proteomes" id="UP001519308">
    <property type="component" value="Unassembled WGS sequence"/>
</dbReference>
<gene>
    <name evidence="4" type="ORF">J2Z44_001151</name>
</gene>
<evidence type="ECO:0000256" key="1">
    <source>
        <dbReference type="ARBA" id="ARBA00022630"/>
    </source>
</evidence>
<dbReference type="Pfam" id="PF03358">
    <property type="entry name" value="FMN_red"/>
    <property type="match status" value="1"/>
</dbReference>
<dbReference type="RefSeq" id="WP_021284429.1">
    <property type="nucleotide sequence ID" value="NZ_JAGGLL010000007.1"/>
</dbReference>
<evidence type="ECO:0000313" key="5">
    <source>
        <dbReference type="Proteomes" id="UP001519308"/>
    </source>
</evidence>
<keyword evidence="1" id="KW-0285">Flavoprotein</keyword>
<dbReference type="InterPro" id="IPR051796">
    <property type="entry name" value="ISF_SsuE-like"/>
</dbReference>
<organism evidence="4 5">
    <name type="scientific">Clostridium punense</name>
    <dbReference type="NCBI Taxonomy" id="1054297"/>
    <lineage>
        <taxon>Bacteria</taxon>
        <taxon>Bacillati</taxon>
        <taxon>Bacillota</taxon>
        <taxon>Clostridia</taxon>
        <taxon>Eubacteriales</taxon>
        <taxon>Clostridiaceae</taxon>
        <taxon>Clostridium</taxon>
    </lineage>
</organism>
<dbReference type="PANTHER" id="PTHR43278">
    <property type="entry name" value="NAD(P)H-DEPENDENT FMN-CONTAINING OXIDOREDUCTASE YWQN-RELATED"/>
    <property type="match status" value="1"/>
</dbReference>
<protein>
    <submittedName>
        <fullName evidence="4">Multimeric flavodoxin WrbA</fullName>
    </submittedName>
</protein>
<comment type="caution">
    <text evidence="4">The sequence shown here is derived from an EMBL/GenBank/DDBJ whole genome shotgun (WGS) entry which is preliminary data.</text>
</comment>
<keyword evidence="5" id="KW-1185">Reference proteome</keyword>
<proteinExistence type="predicted"/>
<dbReference type="SUPFAM" id="SSF52218">
    <property type="entry name" value="Flavoproteins"/>
    <property type="match status" value="1"/>
</dbReference>
<evidence type="ECO:0000256" key="2">
    <source>
        <dbReference type="ARBA" id="ARBA00022643"/>
    </source>
</evidence>